<reference evidence="2" key="1">
    <citation type="submission" date="2016-02" db="EMBL/GenBank/DDBJ databases">
        <title>Draft genome sequence of Microdochium bolleyi, a fungal endophyte of beachgrass.</title>
        <authorList>
            <consortium name="DOE Joint Genome Institute"/>
            <person name="David A.S."/>
            <person name="May G."/>
            <person name="Haridas S."/>
            <person name="Lim J."/>
            <person name="Wang M."/>
            <person name="Labutti K."/>
            <person name="Lipzen A."/>
            <person name="Barry K."/>
            <person name="Grigoriev I.V."/>
        </authorList>
    </citation>
    <scope>NUCLEOTIDE SEQUENCE [LARGE SCALE GENOMIC DNA]</scope>
    <source>
        <strain evidence="2">J235TASD1</strain>
    </source>
</reference>
<evidence type="ECO:0000313" key="1">
    <source>
        <dbReference type="EMBL" id="KXJ90977.1"/>
    </source>
</evidence>
<dbReference type="InParanoid" id="A0A136J185"/>
<gene>
    <name evidence="1" type="ORF">Micbo1qcDRAFT_163681</name>
</gene>
<name>A0A136J185_9PEZI</name>
<keyword evidence="2" id="KW-1185">Reference proteome</keyword>
<sequence>MPPPLVIAHLLMTSLSTTVAFWLRSSVVSVLFSLISESSLRRTININLIFITRVRSSVLAHDRRPPCPWYYTASRRREPFFFIAVLELVSGSEEIDLE</sequence>
<organism evidence="1 2">
    <name type="scientific">Microdochium bolleyi</name>
    <dbReference type="NCBI Taxonomy" id="196109"/>
    <lineage>
        <taxon>Eukaryota</taxon>
        <taxon>Fungi</taxon>
        <taxon>Dikarya</taxon>
        <taxon>Ascomycota</taxon>
        <taxon>Pezizomycotina</taxon>
        <taxon>Sordariomycetes</taxon>
        <taxon>Xylariomycetidae</taxon>
        <taxon>Xylariales</taxon>
        <taxon>Microdochiaceae</taxon>
        <taxon>Microdochium</taxon>
    </lineage>
</organism>
<evidence type="ECO:0000313" key="2">
    <source>
        <dbReference type="Proteomes" id="UP000070501"/>
    </source>
</evidence>
<dbReference type="Proteomes" id="UP000070501">
    <property type="component" value="Unassembled WGS sequence"/>
</dbReference>
<protein>
    <submittedName>
        <fullName evidence="1">Uncharacterized protein</fullName>
    </submittedName>
</protein>
<proteinExistence type="predicted"/>
<dbReference type="EMBL" id="KQ964251">
    <property type="protein sequence ID" value="KXJ90977.1"/>
    <property type="molecule type" value="Genomic_DNA"/>
</dbReference>
<accession>A0A136J185</accession>
<dbReference type="AlphaFoldDB" id="A0A136J185"/>